<keyword evidence="3" id="KW-1185">Reference proteome</keyword>
<keyword evidence="1" id="KW-0472">Membrane</keyword>
<organism evidence="2 3">
    <name type="scientific">Pseudoduganella rivuli</name>
    <dbReference type="NCBI Taxonomy" id="2666085"/>
    <lineage>
        <taxon>Bacteria</taxon>
        <taxon>Pseudomonadati</taxon>
        <taxon>Pseudomonadota</taxon>
        <taxon>Betaproteobacteria</taxon>
        <taxon>Burkholderiales</taxon>
        <taxon>Oxalobacteraceae</taxon>
        <taxon>Telluria group</taxon>
        <taxon>Pseudoduganella</taxon>
    </lineage>
</organism>
<sequence length="59" mass="6084">MHSLVAAVRNFTGDEEGITAIEYGLIAALIVVAISTALTTLGTTLSGKFDTIRTTLTGS</sequence>
<dbReference type="EMBL" id="WKJJ01000002">
    <property type="protein sequence ID" value="MRV71062.1"/>
    <property type="molecule type" value="Genomic_DNA"/>
</dbReference>
<accession>A0A7X2IK73</accession>
<dbReference type="AlphaFoldDB" id="A0A7X2IK73"/>
<dbReference type="Pfam" id="PF04964">
    <property type="entry name" value="Flp_Fap"/>
    <property type="match status" value="1"/>
</dbReference>
<keyword evidence="1" id="KW-0812">Transmembrane</keyword>
<feature type="transmembrane region" description="Helical" evidence="1">
    <location>
        <begin position="20"/>
        <end position="43"/>
    </location>
</feature>
<evidence type="ECO:0000256" key="1">
    <source>
        <dbReference type="SAM" id="Phobius"/>
    </source>
</evidence>
<name>A0A7X2IK73_9BURK</name>
<proteinExistence type="predicted"/>
<dbReference type="InterPro" id="IPR007047">
    <property type="entry name" value="Flp_Fap"/>
</dbReference>
<protein>
    <submittedName>
        <fullName evidence="2">Flp family type IVb pilin</fullName>
    </submittedName>
</protein>
<evidence type="ECO:0000313" key="2">
    <source>
        <dbReference type="EMBL" id="MRV71062.1"/>
    </source>
</evidence>
<comment type="caution">
    <text evidence="2">The sequence shown here is derived from an EMBL/GenBank/DDBJ whole genome shotgun (WGS) entry which is preliminary data.</text>
</comment>
<reference evidence="2 3" key="1">
    <citation type="submission" date="2019-11" db="EMBL/GenBank/DDBJ databases">
        <title>Novel species isolated from a subtropical stream in China.</title>
        <authorList>
            <person name="Lu H."/>
        </authorList>
    </citation>
    <scope>NUCLEOTIDE SEQUENCE [LARGE SCALE GENOMIC DNA]</scope>
    <source>
        <strain evidence="2 3">FT92W</strain>
    </source>
</reference>
<gene>
    <name evidence="2" type="ORF">GJ700_04930</name>
</gene>
<evidence type="ECO:0000313" key="3">
    <source>
        <dbReference type="Proteomes" id="UP000446768"/>
    </source>
</evidence>
<keyword evidence="1" id="KW-1133">Transmembrane helix</keyword>
<dbReference type="RefSeq" id="WP_154371514.1">
    <property type="nucleotide sequence ID" value="NZ_WKJJ01000002.1"/>
</dbReference>
<dbReference type="Proteomes" id="UP000446768">
    <property type="component" value="Unassembled WGS sequence"/>
</dbReference>